<reference evidence="1" key="1">
    <citation type="journal article" date="2015" name="Nature">
        <title>Complex archaea that bridge the gap between prokaryotes and eukaryotes.</title>
        <authorList>
            <person name="Spang A."/>
            <person name="Saw J.H."/>
            <person name="Jorgensen S.L."/>
            <person name="Zaremba-Niedzwiedzka K."/>
            <person name="Martijn J."/>
            <person name="Lind A.E."/>
            <person name="van Eijk R."/>
            <person name="Schleper C."/>
            <person name="Guy L."/>
            <person name="Ettema T.J."/>
        </authorList>
    </citation>
    <scope>NUCLEOTIDE SEQUENCE</scope>
</reference>
<protein>
    <submittedName>
        <fullName evidence="1">Uncharacterized protein</fullName>
    </submittedName>
</protein>
<gene>
    <name evidence="1" type="ORF">LCGC14_1927900</name>
</gene>
<proteinExistence type="predicted"/>
<evidence type="ECO:0000313" key="1">
    <source>
        <dbReference type="EMBL" id="KKL88119.1"/>
    </source>
</evidence>
<dbReference type="EMBL" id="LAZR01020656">
    <property type="protein sequence ID" value="KKL88119.1"/>
    <property type="molecule type" value="Genomic_DNA"/>
</dbReference>
<dbReference type="AlphaFoldDB" id="A0A0F9FNV7"/>
<sequence length="434" mass="51325">MNLEEQKKLLETVLNKKIKNPANSLKRLPHSKLIDLFIRFNILTVEEEKNFFLQFRDNKDPIFYLFKIQKKFIDDLDKIIEKIENFIQKSALGSDNKFIEKDRIIEIKNSSPYKYKGFELFESKVDHEKEIIDFSFEYFEKLNYLKKNYVPSFVYNLRSGFFWLDRINQLIIIKCHDINIVNAVISALSKIFNSEYYKFNLQQSIVDKILSKKDIVKNVLKADKFKNPDLIESLIVRDKDYAEKSRDPKYNVLSEYERKAGSYLTNIKGFSKKIKVNVIESGKVSLTGKSIKLDKCREWLIDVILKIINIQENLLKDGDIENYIKSSDIVQRSQLYKRIKNQKARKKISELINKINKYTLQDARAVLAGHTHAFLWKKAVVRATIWNMLYRPVAGFFAIYFNTNGIEVTFRRIYPSNIECSIKWGRSHYFIYIG</sequence>
<name>A0A0F9FNV7_9ZZZZ</name>
<accession>A0A0F9FNV7</accession>
<comment type="caution">
    <text evidence="1">The sequence shown here is derived from an EMBL/GenBank/DDBJ whole genome shotgun (WGS) entry which is preliminary data.</text>
</comment>
<organism evidence="1">
    <name type="scientific">marine sediment metagenome</name>
    <dbReference type="NCBI Taxonomy" id="412755"/>
    <lineage>
        <taxon>unclassified sequences</taxon>
        <taxon>metagenomes</taxon>
        <taxon>ecological metagenomes</taxon>
    </lineage>
</organism>